<keyword evidence="10" id="KW-1185">Reference proteome</keyword>
<keyword evidence="5 7" id="KW-0460">Magnesium</keyword>
<comment type="similarity">
    <text evidence="7">Belongs to the purine/pyrimidine phosphoribosyltransferase family. PyrE subfamily.</text>
</comment>
<comment type="pathway">
    <text evidence="1 7">Pyrimidine metabolism; UMP biosynthesis via de novo pathway; UMP from orotate: step 1/2.</text>
</comment>
<organism evidence="9 10">
    <name type="scientific">Actinotalea ferrariae CF5-4</name>
    <dbReference type="NCBI Taxonomy" id="948458"/>
    <lineage>
        <taxon>Bacteria</taxon>
        <taxon>Bacillati</taxon>
        <taxon>Actinomycetota</taxon>
        <taxon>Actinomycetes</taxon>
        <taxon>Micrococcales</taxon>
        <taxon>Cellulomonadaceae</taxon>
        <taxon>Actinotalea</taxon>
    </lineage>
</organism>
<sequence length="194" mass="20293">MPNDDLVLSPTPREQLRDLIRELAVVHGRVTLASGKEADYYVDLRRVTLHHRAAPLIGHVLLDVLEEHGLGTADVDAVGGLTLGADPVATALLHAAAARGQDLDAFVVRKEGKAHGMQRRIEGPDVAGRRVVAVEDTSTTGGSVLTAVEALREAGAEVVGVAVVVDRGTGARERIEAEGLPYVAVLGLADLGLA</sequence>
<comment type="subunit">
    <text evidence="7">Homodimer.</text>
</comment>
<dbReference type="UniPathway" id="UPA00070">
    <property type="reaction ID" value="UER00119"/>
</dbReference>
<evidence type="ECO:0000313" key="10">
    <source>
        <dbReference type="Proteomes" id="UP000019753"/>
    </source>
</evidence>
<feature type="binding site" description="in other chain" evidence="7">
    <location>
        <position position="110"/>
    </location>
    <ligand>
        <name>5-phospho-alpha-D-ribose 1-diphosphate</name>
        <dbReference type="ChEBI" id="CHEBI:58017"/>
        <note>ligand shared between dimeric partners</note>
    </ligand>
</feature>
<evidence type="ECO:0000256" key="2">
    <source>
        <dbReference type="ARBA" id="ARBA00011971"/>
    </source>
</evidence>
<evidence type="ECO:0000256" key="7">
    <source>
        <dbReference type="HAMAP-Rule" id="MF_01208"/>
    </source>
</evidence>
<keyword evidence="4 7" id="KW-0808">Transferase</keyword>
<dbReference type="Gene3D" id="3.40.50.2020">
    <property type="match status" value="1"/>
</dbReference>
<dbReference type="InterPro" id="IPR004467">
    <property type="entry name" value="Or_phspho_trans_dom"/>
</dbReference>
<dbReference type="CDD" id="cd06223">
    <property type="entry name" value="PRTases_typeI"/>
    <property type="match status" value="1"/>
</dbReference>
<dbReference type="GO" id="GO:0004588">
    <property type="term" value="F:orotate phosphoribosyltransferase activity"/>
    <property type="evidence" value="ECO:0007669"/>
    <property type="project" value="UniProtKB-UniRule"/>
</dbReference>
<evidence type="ECO:0000256" key="4">
    <source>
        <dbReference type="ARBA" id="ARBA00022679"/>
    </source>
</evidence>
<dbReference type="GO" id="GO:0019856">
    <property type="term" value="P:pyrimidine nucleobase biosynthetic process"/>
    <property type="evidence" value="ECO:0007669"/>
    <property type="project" value="TreeGrafter"/>
</dbReference>
<dbReference type="GO" id="GO:0044205">
    <property type="term" value="P:'de novo' UMP biosynthetic process"/>
    <property type="evidence" value="ECO:0007669"/>
    <property type="project" value="UniProtKB-UniRule"/>
</dbReference>
<feature type="binding site" evidence="7">
    <location>
        <position position="113"/>
    </location>
    <ligand>
        <name>5-phospho-alpha-D-ribose 1-diphosphate</name>
        <dbReference type="ChEBI" id="CHEBI:58017"/>
        <note>ligand shared between dimeric partners</note>
    </ligand>
</feature>
<feature type="domain" description="Phosphoribosyltransferase" evidence="8">
    <location>
        <begin position="86"/>
        <end position="173"/>
    </location>
</feature>
<dbReference type="EC" id="2.4.2.10" evidence="2 7"/>
<accession>A0A021VM39</accession>
<dbReference type="HAMAP" id="MF_01208">
    <property type="entry name" value="PyrE"/>
    <property type="match status" value="1"/>
</dbReference>
<dbReference type="NCBIfam" id="TIGR00336">
    <property type="entry name" value="pyrE"/>
    <property type="match status" value="1"/>
</dbReference>
<evidence type="ECO:0000259" key="8">
    <source>
        <dbReference type="Pfam" id="PF00156"/>
    </source>
</evidence>
<keyword evidence="6 7" id="KW-0665">Pyrimidine biosynthesis</keyword>
<dbReference type="PANTHER" id="PTHR19278:SF9">
    <property type="entry name" value="URIDINE 5'-MONOPHOSPHATE SYNTHASE"/>
    <property type="match status" value="1"/>
</dbReference>
<feature type="binding site" evidence="7">
    <location>
        <position position="139"/>
    </location>
    <ligand>
        <name>orotate</name>
        <dbReference type="ChEBI" id="CHEBI:30839"/>
    </ligand>
</feature>
<dbReference type="InterPro" id="IPR023031">
    <property type="entry name" value="OPRT"/>
</dbReference>
<dbReference type="FunFam" id="3.40.50.2020:FF:000029">
    <property type="entry name" value="Orotate phosphoribosyltransferase"/>
    <property type="match status" value="1"/>
</dbReference>
<dbReference type="PANTHER" id="PTHR19278">
    <property type="entry name" value="OROTATE PHOSPHORIBOSYLTRANSFERASE"/>
    <property type="match status" value="1"/>
</dbReference>
<feature type="binding site" evidence="7">
    <location>
        <position position="167"/>
    </location>
    <ligand>
        <name>orotate</name>
        <dbReference type="ChEBI" id="CHEBI:30839"/>
    </ligand>
</feature>
<evidence type="ECO:0000256" key="3">
    <source>
        <dbReference type="ARBA" id="ARBA00022676"/>
    </source>
</evidence>
<dbReference type="RefSeq" id="WP_081802741.1">
    <property type="nucleotide sequence ID" value="NZ_AXCW01000278.1"/>
</dbReference>
<evidence type="ECO:0000256" key="1">
    <source>
        <dbReference type="ARBA" id="ARBA00004889"/>
    </source>
</evidence>
<comment type="catalytic activity">
    <reaction evidence="7">
        <text>orotidine 5'-phosphate + diphosphate = orotate + 5-phospho-alpha-D-ribose 1-diphosphate</text>
        <dbReference type="Rhea" id="RHEA:10380"/>
        <dbReference type="ChEBI" id="CHEBI:30839"/>
        <dbReference type="ChEBI" id="CHEBI:33019"/>
        <dbReference type="ChEBI" id="CHEBI:57538"/>
        <dbReference type="ChEBI" id="CHEBI:58017"/>
        <dbReference type="EC" id="2.4.2.10"/>
    </reaction>
</comment>
<evidence type="ECO:0000256" key="6">
    <source>
        <dbReference type="ARBA" id="ARBA00022975"/>
    </source>
</evidence>
<keyword evidence="3 7" id="KW-0328">Glycosyltransferase</keyword>
<feature type="binding site" description="in other chain" evidence="7">
    <location>
        <begin position="135"/>
        <end position="143"/>
    </location>
    <ligand>
        <name>5-phospho-alpha-D-ribose 1-diphosphate</name>
        <dbReference type="ChEBI" id="CHEBI:58017"/>
        <note>ligand shared between dimeric partners</note>
    </ligand>
</feature>
<dbReference type="EMBL" id="AXCW01000278">
    <property type="protein sequence ID" value="EYR62279.1"/>
    <property type="molecule type" value="Genomic_DNA"/>
</dbReference>
<dbReference type="InterPro" id="IPR000836">
    <property type="entry name" value="PRTase_dom"/>
</dbReference>
<comment type="function">
    <text evidence="7">Catalyzes the transfer of a ribosyl phosphate group from 5-phosphoribose 1-diphosphate to orotate, leading to the formation of orotidine monophosphate (OMP).</text>
</comment>
<evidence type="ECO:0000313" key="9">
    <source>
        <dbReference type="EMBL" id="EYR62279.1"/>
    </source>
</evidence>
<comment type="cofactor">
    <cofactor evidence="7">
        <name>Mg(2+)</name>
        <dbReference type="ChEBI" id="CHEBI:18420"/>
    </cofactor>
</comment>
<evidence type="ECO:0000256" key="5">
    <source>
        <dbReference type="ARBA" id="ARBA00022842"/>
    </source>
</evidence>
<dbReference type="AlphaFoldDB" id="A0A021VM39"/>
<protein>
    <recommendedName>
        <fullName evidence="2 7">Orotate phosphoribosyltransferase</fullName>
        <shortName evidence="7">OPRT</shortName>
        <shortName evidence="7">OPRTase</shortName>
        <ecNumber evidence="2 7">2.4.2.10</ecNumber>
    </recommendedName>
</protein>
<name>A0A021VM39_9CELL</name>
<comment type="caution">
    <text evidence="7">Lacks conserved residue(s) required for the propagation of feature annotation.</text>
</comment>
<proteinExistence type="inferred from homology"/>
<dbReference type="Proteomes" id="UP000019753">
    <property type="component" value="Unassembled WGS sequence"/>
</dbReference>
<comment type="caution">
    <text evidence="9">The sequence shown here is derived from an EMBL/GenBank/DDBJ whole genome shotgun (WGS) entry which is preliminary data.</text>
</comment>
<dbReference type="InterPro" id="IPR029057">
    <property type="entry name" value="PRTase-like"/>
</dbReference>
<gene>
    <name evidence="7" type="primary">pyrE</name>
    <name evidence="9" type="ORF">N866_09925</name>
</gene>
<dbReference type="GO" id="GO:0000287">
    <property type="term" value="F:magnesium ion binding"/>
    <property type="evidence" value="ECO:0007669"/>
    <property type="project" value="UniProtKB-UniRule"/>
</dbReference>
<dbReference type="Pfam" id="PF00156">
    <property type="entry name" value="Pribosyltran"/>
    <property type="match status" value="1"/>
</dbReference>
<feature type="binding site" evidence="7">
    <location>
        <position position="115"/>
    </location>
    <ligand>
        <name>5-phospho-alpha-D-ribose 1-diphosphate</name>
        <dbReference type="ChEBI" id="CHEBI:58017"/>
        <note>ligand shared between dimeric partners</note>
    </ligand>
</feature>
<dbReference type="SUPFAM" id="SSF53271">
    <property type="entry name" value="PRTase-like"/>
    <property type="match status" value="1"/>
</dbReference>
<feature type="binding site" evidence="7">
    <location>
        <position position="109"/>
    </location>
    <ligand>
        <name>5-phospho-alpha-D-ribose 1-diphosphate</name>
        <dbReference type="ChEBI" id="CHEBI:58017"/>
        <note>ligand shared between dimeric partners</note>
    </ligand>
</feature>
<reference evidence="9 10" key="1">
    <citation type="submission" date="2014-01" db="EMBL/GenBank/DDBJ databases">
        <title>Actinotalea ferrariae CF5-4.</title>
        <authorList>
            <person name="Chen F."/>
            <person name="Li Y."/>
            <person name="Wang G."/>
        </authorList>
    </citation>
    <scope>NUCLEOTIDE SEQUENCE [LARGE SCALE GENOMIC DNA]</scope>
    <source>
        <strain evidence="9 10">CF5-4</strain>
    </source>
</reference>